<feature type="transmembrane region" description="Helical" evidence="6">
    <location>
        <begin position="40"/>
        <end position="60"/>
    </location>
</feature>
<evidence type="ECO:0000256" key="5">
    <source>
        <dbReference type="ARBA" id="ARBA00023136"/>
    </source>
</evidence>
<evidence type="ECO:0000256" key="6">
    <source>
        <dbReference type="SAM" id="Phobius"/>
    </source>
</evidence>
<evidence type="ECO:0000256" key="3">
    <source>
        <dbReference type="ARBA" id="ARBA00022692"/>
    </source>
</evidence>
<evidence type="ECO:0000313" key="9">
    <source>
        <dbReference type="Proteomes" id="UP000501237"/>
    </source>
</evidence>
<evidence type="ECO:0000256" key="4">
    <source>
        <dbReference type="ARBA" id="ARBA00022989"/>
    </source>
</evidence>
<feature type="domain" description="EamA" evidence="7">
    <location>
        <begin position="12"/>
        <end position="144"/>
    </location>
</feature>
<feature type="transmembrane region" description="Helical" evidence="6">
    <location>
        <begin position="252"/>
        <end position="269"/>
    </location>
</feature>
<evidence type="ECO:0000259" key="7">
    <source>
        <dbReference type="Pfam" id="PF00892"/>
    </source>
</evidence>
<evidence type="ECO:0000313" key="8">
    <source>
        <dbReference type="EMBL" id="BCA27557.1"/>
    </source>
</evidence>
<feature type="transmembrane region" description="Helical" evidence="6">
    <location>
        <begin position="151"/>
        <end position="177"/>
    </location>
</feature>
<reference evidence="8 9" key="1">
    <citation type="journal article" date="2020" name="Microbiol. Resour. Announc.">
        <title>Complete genome sequence of Pseudomonas otitidis strain MrB4, isolated from Lake Biwa in Japan.</title>
        <authorList>
            <person name="Miyazaki K."/>
            <person name="Hase E."/>
            <person name="Maruya T."/>
        </authorList>
    </citation>
    <scope>NUCLEOTIDE SEQUENCE [LARGE SCALE GENOMIC DNA]</scope>
    <source>
        <strain evidence="8 9">MrB4</strain>
    </source>
</reference>
<organism evidence="8 9">
    <name type="scientific">Metapseudomonas otitidis</name>
    <dbReference type="NCBI Taxonomy" id="319939"/>
    <lineage>
        <taxon>Bacteria</taxon>
        <taxon>Pseudomonadati</taxon>
        <taxon>Pseudomonadota</taxon>
        <taxon>Gammaproteobacteria</taxon>
        <taxon>Pseudomonadales</taxon>
        <taxon>Pseudomonadaceae</taxon>
        <taxon>Metapseudomonas</taxon>
    </lineage>
</organism>
<dbReference type="InterPro" id="IPR050638">
    <property type="entry name" value="AA-Vitamin_Transporters"/>
</dbReference>
<feature type="transmembrane region" description="Helical" evidence="6">
    <location>
        <begin position="275"/>
        <end position="296"/>
    </location>
</feature>
<keyword evidence="3 6" id="KW-0812">Transmembrane</keyword>
<comment type="similarity">
    <text evidence="2">Belongs to the EamA transporter family.</text>
</comment>
<gene>
    <name evidence="8" type="ORF">PtoMrB4_15340</name>
</gene>
<dbReference type="PANTHER" id="PTHR32322">
    <property type="entry name" value="INNER MEMBRANE TRANSPORTER"/>
    <property type="match status" value="1"/>
</dbReference>
<feature type="transmembrane region" description="Helical" evidence="6">
    <location>
        <begin position="189"/>
        <end position="212"/>
    </location>
</feature>
<dbReference type="Pfam" id="PF00892">
    <property type="entry name" value="EamA"/>
    <property type="match status" value="2"/>
</dbReference>
<dbReference type="EMBL" id="AP022642">
    <property type="protein sequence ID" value="BCA27557.1"/>
    <property type="molecule type" value="Genomic_DNA"/>
</dbReference>
<dbReference type="KEGG" id="poj:PtoMrB4_15340"/>
<keyword evidence="5 6" id="KW-0472">Membrane</keyword>
<feature type="transmembrane region" description="Helical" evidence="6">
    <location>
        <begin position="127"/>
        <end position="145"/>
    </location>
</feature>
<feature type="transmembrane region" description="Helical" evidence="6">
    <location>
        <begin position="101"/>
        <end position="120"/>
    </location>
</feature>
<proteinExistence type="inferred from homology"/>
<dbReference type="SUPFAM" id="SSF103481">
    <property type="entry name" value="Multidrug resistance efflux transporter EmrE"/>
    <property type="match status" value="2"/>
</dbReference>
<keyword evidence="4 6" id="KW-1133">Transmembrane helix</keyword>
<dbReference type="Proteomes" id="UP000501237">
    <property type="component" value="Chromosome"/>
</dbReference>
<dbReference type="InterPro" id="IPR000620">
    <property type="entry name" value="EamA_dom"/>
</dbReference>
<dbReference type="RefSeq" id="WP_172432936.1">
    <property type="nucleotide sequence ID" value="NZ_AP022642.1"/>
</dbReference>
<dbReference type="InterPro" id="IPR037185">
    <property type="entry name" value="EmrE-like"/>
</dbReference>
<name>A0A679GLI3_9GAMM</name>
<comment type="subcellular location">
    <subcellularLocation>
        <location evidence="1">Membrane</location>
        <topology evidence="1">Multi-pass membrane protein</topology>
    </subcellularLocation>
</comment>
<accession>A0A679GLI3</accession>
<feature type="transmembrane region" description="Helical" evidence="6">
    <location>
        <begin position="72"/>
        <end position="89"/>
    </location>
</feature>
<dbReference type="GO" id="GO:0016020">
    <property type="term" value="C:membrane"/>
    <property type="evidence" value="ECO:0007669"/>
    <property type="project" value="UniProtKB-SubCell"/>
</dbReference>
<evidence type="ECO:0000256" key="1">
    <source>
        <dbReference type="ARBA" id="ARBA00004141"/>
    </source>
</evidence>
<feature type="domain" description="EamA" evidence="7">
    <location>
        <begin position="156"/>
        <end position="291"/>
    </location>
</feature>
<dbReference type="AlphaFoldDB" id="A0A679GLI3"/>
<sequence length="309" mass="32638">MRPTRLPLDPFACGLMLLLCIVWGFQQVSIKLVEQDVAPVLQLAIRSGIAALVLGAITLWREGRGAFGDGTLLPGLGVGLLFTLEFFFISEGLVRTSASHIAVFLYTAPIFAALGLHLILPEERLSPIQWLGVLVAFGGIALAFLGKPGNAAGSLFGDALGICAAVAWGATTVLIRGSSLSEAAPVKTLFYQLGVAGVVLLAVAAATGRLGLVPSDRALLSLGFQVVVVALISYLGWFWLLRRYLASRLSMLSFMTPLFGVGFGVLVLGEPLDSSFIFGGLLVLGGLLLVTGAELLRDHLARRRVTHST</sequence>
<feature type="transmembrane region" description="Helical" evidence="6">
    <location>
        <begin position="218"/>
        <end position="240"/>
    </location>
</feature>
<dbReference type="GeneID" id="57396747"/>
<evidence type="ECO:0000256" key="2">
    <source>
        <dbReference type="ARBA" id="ARBA00007362"/>
    </source>
</evidence>
<protein>
    <submittedName>
        <fullName evidence="8">Membrane protein</fullName>
    </submittedName>
</protein>
<dbReference type="PANTHER" id="PTHR32322:SF2">
    <property type="entry name" value="EAMA DOMAIN-CONTAINING PROTEIN"/>
    <property type="match status" value="1"/>
</dbReference>